<gene>
    <name evidence="1" type="ORF">JJQ90_19405</name>
</gene>
<keyword evidence="2" id="KW-1185">Reference proteome</keyword>
<dbReference type="EMBL" id="JAERQM010000006">
    <property type="protein sequence ID" value="MBU8545899.1"/>
    <property type="molecule type" value="Genomic_DNA"/>
</dbReference>
<dbReference type="PANTHER" id="PTHR43179:SF7">
    <property type="entry name" value="RHAMNOSYLTRANSFERASE WBBL"/>
    <property type="match status" value="1"/>
</dbReference>
<accession>A0ABS6HB18</accession>
<evidence type="ECO:0000313" key="1">
    <source>
        <dbReference type="EMBL" id="MBU8545899.1"/>
    </source>
</evidence>
<sequence>MPLPLWVRLGTDAVAVALPQRLSGLRDILLRGEQGESFQPLSHLPLPQGDLLLARSPDCNLLSLKIGNGAWLELGAASDHGVLAPAAAMPRFLALLASKIAGPLRAAADPVMARDLLALARDQAVPAPDALRLLIDLDRTRGLWRLPTGGWLVTARGVTRVAEPEAGLALLPALPAGAVLLRAEGPPLRLPPPPAGVPGLVELARQDAPDRRALLRQAMLALRRHTAEPWCREALRDAQLLFMAPARAAGDPANAVAGALDRAISDHAGGVFLIGWLHDPLRLVRGMTLRGPFGGTTLPGDHLFPATRADVVKRFEQAPFGAPDPRPGFVAHLPEAGPGPVAQWRLELALGSGEAIELIAGPALIPAAQARETVLRGVNPLDVSPALLDRCLTPAAARLHRAASAEALDIEVMRIGPRVAQPLISLVIPLYRNLRFVRHQLAAFARDPMLRQSDLIYVLDSPEQRGEAEHMLRGLCGLTGLSVTLVIHGRNTGYATACNSGAAQATAPILLMLNSDVVPDRPGWLVPLLARLAADPKLGCVGPKLMFDDGSLQHAGLYFARGPGDDWYNCHYFKGFPRYYPMACQARPVPGVTGAAMLMRREAWDSVGGFSADYIVGDYEDSDLCLRLRQAGFGILYEPAAELYHFERQSIAQHGGYAGTVAAAYNRRLHHHRWNAAIGALMEEFPRMGETLAAA</sequence>
<organism evidence="1 2">
    <name type="scientific">Falsiroseomonas oleicola</name>
    <dbReference type="NCBI Taxonomy" id="2801474"/>
    <lineage>
        <taxon>Bacteria</taxon>
        <taxon>Pseudomonadati</taxon>
        <taxon>Pseudomonadota</taxon>
        <taxon>Alphaproteobacteria</taxon>
        <taxon>Acetobacterales</taxon>
        <taxon>Roseomonadaceae</taxon>
        <taxon>Falsiroseomonas</taxon>
    </lineage>
</organism>
<proteinExistence type="predicted"/>
<comment type="caution">
    <text evidence="1">The sequence shown here is derived from an EMBL/GenBank/DDBJ whole genome shotgun (WGS) entry which is preliminary data.</text>
</comment>
<dbReference type="Proteomes" id="UP000689967">
    <property type="component" value="Unassembled WGS sequence"/>
</dbReference>
<name>A0ABS6HB18_9PROT</name>
<protein>
    <submittedName>
        <fullName evidence="1">Glycosyltransferase family 2 protein</fullName>
    </submittedName>
</protein>
<dbReference type="CDD" id="cd04186">
    <property type="entry name" value="GT_2_like_c"/>
    <property type="match status" value="1"/>
</dbReference>
<dbReference type="Pfam" id="PF13641">
    <property type="entry name" value="Glyco_tranf_2_3"/>
    <property type="match status" value="1"/>
</dbReference>
<reference evidence="1 2" key="1">
    <citation type="submission" date="2021-01" db="EMBL/GenBank/DDBJ databases">
        <title>Roseomonas sp. nov, a bacterium isolated from an oil production mixture in Yumen Oilfield.</title>
        <authorList>
            <person name="Wu D."/>
        </authorList>
    </citation>
    <scope>NUCLEOTIDE SEQUENCE [LARGE SCALE GENOMIC DNA]</scope>
    <source>
        <strain evidence="1 2">ROY-5-3</strain>
    </source>
</reference>
<evidence type="ECO:0000313" key="2">
    <source>
        <dbReference type="Proteomes" id="UP000689967"/>
    </source>
</evidence>
<dbReference type="RefSeq" id="WP_216877915.1">
    <property type="nucleotide sequence ID" value="NZ_JAERQM010000006.1"/>
</dbReference>
<dbReference type="PANTHER" id="PTHR43179">
    <property type="entry name" value="RHAMNOSYLTRANSFERASE WBBL"/>
    <property type="match status" value="1"/>
</dbReference>